<dbReference type="EMBL" id="CAKOAT010171266">
    <property type="protein sequence ID" value="CAH8351593.1"/>
    <property type="molecule type" value="Genomic_DNA"/>
</dbReference>
<feature type="non-terminal residue" evidence="1">
    <location>
        <position position="56"/>
    </location>
</feature>
<keyword evidence="2" id="KW-1185">Reference proteome</keyword>
<accession>A0ABC8K4P1</accession>
<dbReference type="AlphaFoldDB" id="A0ABC8K4P1"/>
<comment type="caution">
    <text evidence="1">The sequence shown here is derived from an EMBL/GenBank/DDBJ whole genome shotgun (WGS) entry which is preliminary data.</text>
</comment>
<dbReference type="Proteomes" id="UP001642260">
    <property type="component" value="Unassembled WGS sequence"/>
</dbReference>
<proteinExistence type="predicted"/>
<evidence type="ECO:0000313" key="1">
    <source>
        <dbReference type="EMBL" id="CAH8351593.1"/>
    </source>
</evidence>
<protein>
    <submittedName>
        <fullName evidence="1">Uncharacterized protein</fullName>
    </submittedName>
</protein>
<name>A0ABC8K4P1_ERUVS</name>
<organism evidence="1 2">
    <name type="scientific">Eruca vesicaria subsp. sativa</name>
    <name type="common">Garden rocket</name>
    <name type="synonym">Eruca sativa</name>
    <dbReference type="NCBI Taxonomy" id="29727"/>
    <lineage>
        <taxon>Eukaryota</taxon>
        <taxon>Viridiplantae</taxon>
        <taxon>Streptophyta</taxon>
        <taxon>Embryophyta</taxon>
        <taxon>Tracheophyta</taxon>
        <taxon>Spermatophyta</taxon>
        <taxon>Magnoliopsida</taxon>
        <taxon>eudicotyledons</taxon>
        <taxon>Gunneridae</taxon>
        <taxon>Pentapetalae</taxon>
        <taxon>rosids</taxon>
        <taxon>malvids</taxon>
        <taxon>Brassicales</taxon>
        <taxon>Brassicaceae</taxon>
        <taxon>Brassiceae</taxon>
        <taxon>Eruca</taxon>
    </lineage>
</organism>
<reference evidence="1 2" key="1">
    <citation type="submission" date="2022-03" db="EMBL/GenBank/DDBJ databases">
        <authorList>
            <person name="Macdonald S."/>
            <person name="Ahmed S."/>
            <person name="Newling K."/>
        </authorList>
    </citation>
    <scope>NUCLEOTIDE SEQUENCE [LARGE SCALE GENOMIC DNA]</scope>
</reference>
<sequence>MKANNKNNHCVYICAEIQRRSKEKRKRKKKNGGCSVVKLEAIDSNFSSFEAKSIPF</sequence>
<gene>
    <name evidence="1" type="ORF">ERUC_LOCUS18303</name>
</gene>
<evidence type="ECO:0000313" key="2">
    <source>
        <dbReference type="Proteomes" id="UP001642260"/>
    </source>
</evidence>